<evidence type="ECO:0000256" key="7">
    <source>
        <dbReference type="SAM" id="Phobius"/>
    </source>
</evidence>
<evidence type="ECO:0000313" key="9">
    <source>
        <dbReference type="Proteomes" id="UP001165160"/>
    </source>
</evidence>
<dbReference type="GO" id="GO:0005337">
    <property type="term" value="F:nucleoside transmembrane transporter activity"/>
    <property type="evidence" value="ECO:0007669"/>
    <property type="project" value="InterPro"/>
</dbReference>
<evidence type="ECO:0000256" key="5">
    <source>
        <dbReference type="ARBA" id="ARBA00022989"/>
    </source>
</evidence>
<reference evidence="9" key="1">
    <citation type="journal article" date="2023" name="Commun. Biol.">
        <title>Genome analysis of Parmales, the sister group of diatoms, reveals the evolutionary specialization of diatoms from phago-mixotrophs to photoautotrophs.</title>
        <authorList>
            <person name="Ban H."/>
            <person name="Sato S."/>
            <person name="Yoshikawa S."/>
            <person name="Yamada K."/>
            <person name="Nakamura Y."/>
            <person name="Ichinomiya M."/>
            <person name="Sato N."/>
            <person name="Blanc-Mathieu R."/>
            <person name="Endo H."/>
            <person name="Kuwata A."/>
            <person name="Ogata H."/>
        </authorList>
    </citation>
    <scope>NUCLEOTIDE SEQUENCE [LARGE SCALE GENOMIC DNA]</scope>
    <source>
        <strain evidence="9">NIES 3699</strain>
    </source>
</reference>
<dbReference type="InterPro" id="IPR036259">
    <property type="entry name" value="MFS_trans_sf"/>
</dbReference>
<proteinExistence type="inferred from homology"/>
<dbReference type="AlphaFoldDB" id="A0A9W7BST8"/>
<evidence type="ECO:0000256" key="4">
    <source>
        <dbReference type="ARBA" id="ARBA00022692"/>
    </source>
</evidence>
<evidence type="ECO:0000256" key="6">
    <source>
        <dbReference type="ARBA" id="ARBA00023136"/>
    </source>
</evidence>
<feature type="transmembrane region" description="Helical" evidence="7">
    <location>
        <begin position="441"/>
        <end position="460"/>
    </location>
</feature>
<keyword evidence="9" id="KW-1185">Reference proteome</keyword>
<accession>A0A9W7BST8</accession>
<feature type="transmembrane region" description="Helical" evidence="7">
    <location>
        <begin position="129"/>
        <end position="150"/>
    </location>
</feature>
<evidence type="ECO:0000256" key="2">
    <source>
        <dbReference type="ARBA" id="ARBA00007965"/>
    </source>
</evidence>
<keyword evidence="4 7" id="KW-0812">Transmembrane</keyword>
<dbReference type="InterPro" id="IPR002259">
    <property type="entry name" value="Eqnu_transpt"/>
</dbReference>
<sequence length="468" mass="50495">MPSAPDAYFLFATMGIGILFPWNALITSTAYFQLFLGSGITFVISNAYTVSLFLTLLATCFKKFDGYLTVQVGYTVMLVPLFLLTFMHTPTVSRLTVIGCAVGIGDGLVQSSLFTVASNCGGKYTSAVMFGNGMSGLSVSILKILCMAVVGGSGLGGEETSARVYFGVSSCVLCCCCVSAELGRRKWLFRTDIKDDDDEEEDGGGEGGGSRVIEMVGLRTRDDVDDPVDVGNVQVVAGQREEDYHSRGFIAQFRIYWSILKIIMLPLLTVFFTFFVTLAVFPGLVSLIEPHNVSFNREWYSVLLVTAFNLFDCVGRGGVSYFLVKIEEGDAWPNNFLPQIEEGMRIVEETEGGGEEIQGFNYAPDFLRKVSSIAIGRTVFILVFGMLAGGGGGGGGSYHDFYSFTAVAFMATSNGWTATVSMMVGPRMIEGTKAKEKANNILLLGLFAGLAVGSSFGTFVEEVFLAET</sequence>
<comment type="subcellular location">
    <subcellularLocation>
        <location evidence="1">Membrane</location>
        <topology evidence="1">Multi-pass membrane protein</topology>
    </subcellularLocation>
</comment>
<keyword evidence="6 7" id="KW-0472">Membrane</keyword>
<protein>
    <submittedName>
        <fullName evidence="8">Uncharacterized protein</fullName>
    </submittedName>
</protein>
<organism evidence="8 9">
    <name type="scientific">Triparma verrucosa</name>
    <dbReference type="NCBI Taxonomy" id="1606542"/>
    <lineage>
        <taxon>Eukaryota</taxon>
        <taxon>Sar</taxon>
        <taxon>Stramenopiles</taxon>
        <taxon>Ochrophyta</taxon>
        <taxon>Bolidophyceae</taxon>
        <taxon>Parmales</taxon>
        <taxon>Triparmaceae</taxon>
        <taxon>Triparma</taxon>
    </lineage>
</organism>
<dbReference type="Proteomes" id="UP001165160">
    <property type="component" value="Unassembled WGS sequence"/>
</dbReference>
<feature type="transmembrane region" description="Helical" evidence="7">
    <location>
        <begin position="401"/>
        <end position="420"/>
    </location>
</feature>
<feature type="transmembrane region" description="Helical" evidence="7">
    <location>
        <begin position="66"/>
        <end position="89"/>
    </location>
</feature>
<dbReference type="PANTHER" id="PTHR10332:SF10">
    <property type="entry name" value="EQUILIBRATIVE NUCLEOSIDE TRANSPORTER 4"/>
    <property type="match status" value="1"/>
</dbReference>
<keyword evidence="5 7" id="KW-1133">Transmembrane helix</keyword>
<feature type="transmembrane region" description="Helical" evidence="7">
    <location>
        <begin position="7"/>
        <end position="25"/>
    </location>
</feature>
<dbReference type="PANTHER" id="PTHR10332">
    <property type="entry name" value="EQUILIBRATIVE NUCLEOSIDE TRANSPORTER"/>
    <property type="match status" value="1"/>
</dbReference>
<comment type="similarity">
    <text evidence="2">Belongs to the SLC29A/ENT transporter (TC 2.A.57) family.</text>
</comment>
<keyword evidence="3" id="KW-0813">Transport</keyword>
<dbReference type="GO" id="GO:0005886">
    <property type="term" value="C:plasma membrane"/>
    <property type="evidence" value="ECO:0007669"/>
    <property type="project" value="TreeGrafter"/>
</dbReference>
<feature type="transmembrane region" description="Helical" evidence="7">
    <location>
        <begin position="31"/>
        <end position="54"/>
    </location>
</feature>
<feature type="transmembrane region" description="Helical" evidence="7">
    <location>
        <begin position="374"/>
        <end position="395"/>
    </location>
</feature>
<feature type="transmembrane region" description="Helical" evidence="7">
    <location>
        <begin position="300"/>
        <end position="324"/>
    </location>
</feature>
<feature type="transmembrane region" description="Helical" evidence="7">
    <location>
        <begin position="262"/>
        <end position="288"/>
    </location>
</feature>
<dbReference type="SUPFAM" id="SSF103473">
    <property type="entry name" value="MFS general substrate transporter"/>
    <property type="match status" value="1"/>
</dbReference>
<feature type="transmembrane region" description="Helical" evidence="7">
    <location>
        <begin position="162"/>
        <end position="180"/>
    </location>
</feature>
<gene>
    <name evidence="8" type="ORF">TrVE_jg7779</name>
</gene>
<evidence type="ECO:0000256" key="1">
    <source>
        <dbReference type="ARBA" id="ARBA00004141"/>
    </source>
</evidence>
<dbReference type="EMBL" id="BRXX01000134">
    <property type="protein sequence ID" value="GMH93037.1"/>
    <property type="molecule type" value="Genomic_DNA"/>
</dbReference>
<feature type="transmembrane region" description="Helical" evidence="7">
    <location>
        <begin position="95"/>
        <end position="117"/>
    </location>
</feature>
<dbReference type="Pfam" id="PF01733">
    <property type="entry name" value="Nucleoside_tran"/>
    <property type="match status" value="1"/>
</dbReference>
<name>A0A9W7BST8_9STRA</name>
<evidence type="ECO:0000313" key="8">
    <source>
        <dbReference type="EMBL" id="GMH93037.1"/>
    </source>
</evidence>
<evidence type="ECO:0000256" key="3">
    <source>
        <dbReference type="ARBA" id="ARBA00022448"/>
    </source>
</evidence>
<comment type="caution">
    <text evidence="8">The sequence shown here is derived from an EMBL/GenBank/DDBJ whole genome shotgun (WGS) entry which is preliminary data.</text>
</comment>